<dbReference type="Gene3D" id="3.30.160.60">
    <property type="entry name" value="Classic Zinc Finger"/>
    <property type="match status" value="1"/>
</dbReference>
<name>A0A5N6NWM2_9ASTR</name>
<dbReference type="AlphaFoldDB" id="A0A5N6NWM2"/>
<dbReference type="Proteomes" id="UP000326396">
    <property type="component" value="Linkage Group LG17"/>
</dbReference>
<dbReference type="PANTHER" id="PTHR47593">
    <property type="entry name" value="ZINC FINGER PROTEIN 4-LIKE"/>
    <property type="match status" value="1"/>
</dbReference>
<dbReference type="GO" id="GO:0008270">
    <property type="term" value="F:zinc ion binding"/>
    <property type="evidence" value="ECO:0007669"/>
    <property type="project" value="UniProtKB-KW"/>
</dbReference>
<comment type="caution">
    <text evidence="3">The sequence shown here is derived from an EMBL/GenBank/DDBJ whole genome shotgun (WGS) entry which is preliminary data.</text>
</comment>
<sequence length="270" mass="30997">MKTREERSLENTRGWLNLSLGQNPGASSASRPMKLYTCRFCLRKFYSSQALGGHQNAHKRERDAARRYLSPNTTPSLAVTFMVNQLLEVQAHSLAHAMSRDGGLPMARFDDNGAIGVDWVRAYDGEETVRFKWPGSFYFEAQTTSQPSDQHMLDLDLKLWLNCWVNLDGSGCEMGHPLAYGSWVKEGVLIEEGSIDEGKEETDLCDRRSVLREQRKECEDQLLLQQHRPLKETDTGVRKKDRDRSALAGEETAARIEFWWEKRPRLEIKF</sequence>
<evidence type="ECO:0000256" key="1">
    <source>
        <dbReference type="PROSITE-ProRule" id="PRU00042"/>
    </source>
</evidence>
<evidence type="ECO:0000313" key="3">
    <source>
        <dbReference type="EMBL" id="KAD5318375.1"/>
    </source>
</evidence>
<accession>A0A5N6NWM2</accession>
<dbReference type="OrthoDB" id="1933825at2759"/>
<protein>
    <recommendedName>
        <fullName evidence="2">C2H2-type domain-containing protein</fullName>
    </recommendedName>
</protein>
<feature type="domain" description="C2H2-type" evidence="2">
    <location>
        <begin position="36"/>
        <end position="63"/>
    </location>
</feature>
<reference evidence="3 4" key="1">
    <citation type="submission" date="2019-05" db="EMBL/GenBank/DDBJ databases">
        <title>Mikania micrantha, genome provides insights into the molecular mechanism of rapid growth.</title>
        <authorList>
            <person name="Liu B."/>
        </authorList>
    </citation>
    <scope>NUCLEOTIDE SEQUENCE [LARGE SCALE GENOMIC DNA]</scope>
    <source>
        <strain evidence="3">NLD-2019</strain>
        <tissue evidence="3">Leaf</tissue>
    </source>
</reference>
<dbReference type="PROSITE" id="PS00028">
    <property type="entry name" value="ZINC_FINGER_C2H2_1"/>
    <property type="match status" value="1"/>
</dbReference>
<evidence type="ECO:0000259" key="2">
    <source>
        <dbReference type="PROSITE" id="PS50157"/>
    </source>
</evidence>
<dbReference type="InterPro" id="IPR053266">
    <property type="entry name" value="Zinc_finger_protein_7"/>
</dbReference>
<keyword evidence="1" id="KW-0479">Metal-binding</keyword>
<dbReference type="SUPFAM" id="SSF57667">
    <property type="entry name" value="beta-beta-alpha zinc fingers"/>
    <property type="match status" value="1"/>
</dbReference>
<organism evidence="3 4">
    <name type="scientific">Mikania micrantha</name>
    <name type="common">bitter vine</name>
    <dbReference type="NCBI Taxonomy" id="192012"/>
    <lineage>
        <taxon>Eukaryota</taxon>
        <taxon>Viridiplantae</taxon>
        <taxon>Streptophyta</taxon>
        <taxon>Embryophyta</taxon>
        <taxon>Tracheophyta</taxon>
        <taxon>Spermatophyta</taxon>
        <taxon>Magnoliopsida</taxon>
        <taxon>eudicotyledons</taxon>
        <taxon>Gunneridae</taxon>
        <taxon>Pentapetalae</taxon>
        <taxon>asterids</taxon>
        <taxon>campanulids</taxon>
        <taxon>Asterales</taxon>
        <taxon>Asteraceae</taxon>
        <taxon>Asteroideae</taxon>
        <taxon>Heliantheae alliance</taxon>
        <taxon>Eupatorieae</taxon>
        <taxon>Mikania</taxon>
    </lineage>
</organism>
<dbReference type="EMBL" id="SZYD01000009">
    <property type="protein sequence ID" value="KAD5318375.1"/>
    <property type="molecule type" value="Genomic_DNA"/>
</dbReference>
<proteinExistence type="predicted"/>
<evidence type="ECO:0000313" key="4">
    <source>
        <dbReference type="Proteomes" id="UP000326396"/>
    </source>
</evidence>
<dbReference type="InterPro" id="IPR036236">
    <property type="entry name" value="Znf_C2H2_sf"/>
</dbReference>
<dbReference type="PANTHER" id="PTHR47593:SF8">
    <property type="entry name" value="OS12G0581900 PROTEIN"/>
    <property type="match status" value="1"/>
</dbReference>
<keyword evidence="1" id="KW-0862">Zinc</keyword>
<dbReference type="PROSITE" id="PS50157">
    <property type="entry name" value="ZINC_FINGER_C2H2_2"/>
    <property type="match status" value="1"/>
</dbReference>
<gene>
    <name evidence="3" type="ORF">E3N88_18321</name>
</gene>
<keyword evidence="1" id="KW-0863">Zinc-finger</keyword>
<keyword evidence="4" id="KW-1185">Reference proteome</keyword>
<dbReference type="InterPro" id="IPR013087">
    <property type="entry name" value="Znf_C2H2_type"/>
</dbReference>